<dbReference type="Proteomes" id="UP000823842">
    <property type="component" value="Unassembled WGS sequence"/>
</dbReference>
<dbReference type="InterPro" id="IPR024747">
    <property type="entry name" value="Pyridox_Oxase-rel"/>
</dbReference>
<reference evidence="1" key="2">
    <citation type="submission" date="2021-04" db="EMBL/GenBank/DDBJ databases">
        <authorList>
            <person name="Gilroy R."/>
        </authorList>
    </citation>
    <scope>NUCLEOTIDE SEQUENCE</scope>
    <source>
        <strain evidence="1">ChiSjej1B19-5720</strain>
    </source>
</reference>
<evidence type="ECO:0000313" key="1">
    <source>
        <dbReference type="EMBL" id="HJB29700.1"/>
    </source>
</evidence>
<name>A0A9D2RY96_9FIRM</name>
<accession>A0A9D2RY96</accession>
<dbReference type="AlphaFoldDB" id="A0A9D2RY96"/>
<proteinExistence type="predicted"/>
<dbReference type="Gene3D" id="2.30.110.10">
    <property type="entry name" value="Electron Transport, Fmn-binding Protein, Chain A"/>
    <property type="match status" value="1"/>
</dbReference>
<dbReference type="PANTHER" id="PTHR34071">
    <property type="entry name" value="5-NITROIMIDAZOLE ANTIBIOTICS RESISTANCE PROTEIN, NIMA-FAMILY-RELATED PROTEIN-RELATED"/>
    <property type="match status" value="1"/>
</dbReference>
<dbReference type="SUPFAM" id="SSF50475">
    <property type="entry name" value="FMN-binding split barrel"/>
    <property type="match status" value="1"/>
</dbReference>
<reference evidence="1" key="1">
    <citation type="journal article" date="2021" name="PeerJ">
        <title>Extensive microbial diversity within the chicken gut microbiome revealed by metagenomics and culture.</title>
        <authorList>
            <person name="Gilroy R."/>
            <person name="Ravi A."/>
            <person name="Getino M."/>
            <person name="Pursley I."/>
            <person name="Horton D.L."/>
            <person name="Alikhan N.F."/>
            <person name="Baker D."/>
            <person name="Gharbi K."/>
            <person name="Hall N."/>
            <person name="Watson M."/>
            <person name="Adriaenssens E.M."/>
            <person name="Foster-Nyarko E."/>
            <person name="Jarju S."/>
            <person name="Secka A."/>
            <person name="Antonio M."/>
            <person name="Oren A."/>
            <person name="Chaudhuri R.R."/>
            <person name="La Ragione R."/>
            <person name="Hildebrand F."/>
            <person name="Pallen M.J."/>
        </authorList>
    </citation>
    <scope>NUCLEOTIDE SEQUENCE</scope>
    <source>
        <strain evidence="1">ChiSjej1B19-5720</strain>
    </source>
</reference>
<comment type="caution">
    <text evidence="1">The sequence shown here is derived from an EMBL/GenBank/DDBJ whole genome shotgun (WGS) entry which is preliminary data.</text>
</comment>
<dbReference type="EMBL" id="DWYZ01000245">
    <property type="protein sequence ID" value="HJB29700.1"/>
    <property type="molecule type" value="Genomic_DNA"/>
</dbReference>
<dbReference type="Pfam" id="PF12900">
    <property type="entry name" value="Pyridox_ox_2"/>
    <property type="match status" value="1"/>
</dbReference>
<organism evidence="1 2">
    <name type="scientific">Candidatus Blautia faecavium</name>
    <dbReference type="NCBI Taxonomy" id="2838487"/>
    <lineage>
        <taxon>Bacteria</taxon>
        <taxon>Bacillati</taxon>
        <taxon>Bacillota</taxon>
        <taxon>Clostridia</taxon>
        <taxon>Lachnospirales</taxon>
        <taxon>Lachnospiraceae</taxon>
        <taxon>Blautia</taxon>
    </lineage>
</organism>
<protein>
    <submittedName>
        <fullName evidence="1">Pyridoxamine 5'-phosphate oxidase family protein</fullName>
    </submittedName>
</protein>
<dbReference type="InterPro" id="IPR012349">
    <property type="entry name" value="Split_barrel_FMN-bd"/>
</dbReference>
<gene>
    <name evidence="1" type="ORF">IAA06_13050</name>
</gene>
<sequence length="166" mass="19348">MFREMRRKKQNLPERECSIVLERGTSGVLALYGEEGYPYAVPLSYIYDGDKKKIYFHCAKAGHKLDAIKRNEKASFCVIDQDEIIPEEFTTYFRSVIAFGKIRIMKEPEEMRAAIEKLAVKYAPEESADSREKEIERDWKTLCMLEMTIDHLTGKEAIELVRKKSQ</sequence>
<evidence type="ECO:0000313" key="2">
    <source>
        <dbReference type="Proteomes" id="UP000823842"/>
    </source>
</evidence>
<dbReference type="PANTHER" id="PTHR34071:SF2">
    <property type="entry name" value="FLAVIN-NUCLEOTIDE-BINDING PROTEIN"/>
    <property type="match status" value="1"/>
</dbReference>